<dbReference type="PANTHER" id="PTHR32401">
    <property type="entry name" value="CONCANAVALIN A-LIKE LECTIN FAMILY PROTEIN"/>
    <property type="match status" value="1"/>
</dbReference>
<feature type="signal peptide" evidence="2">
    <location>
        <begin position="1"/>
        <end position="24"/>
    </location>
</feature>
<proteinExistence type="inferred from homology"/>
<protein>
    <recommendedName>
        <fullName evidence="5">Legume lectin domain-containing protein</fullName>
    </recommendedName>
</protein>
<dbReference type="InterPro" id="IPR013320">
    <property type="entry name" value="ConA-like_dom_sf"/>
</dbReference>
<accession>A0A4U6TKF9</accession>
<evidence type="ECO:0000256" key="2">
    <source>
        <dbReference type="SAM" id="SignalP"/>
    </source>
</evidence>
<reference evidence="3" key="1">
    <citation type="submission" date="2019-03" db="EMBL/GenBank/DDBJ databases">
        <title>WGS assembly of Setaria viridis.</title>
        <authorList>
            <person name="Huang P."/>
            <person name="Jenkins J."/>
            <person name="Grimwood J."/>
            <person name="Barry K."/>
            <person name="Healey A."/>
            <person name="Mamidi S."/>
            <person name="Sreedasyam A."/>
            <person name="Shu S."/>
            <person name="Feldman M."/>
            <person name="Wu J."/>
            <person name="Yu Y."/>
            <person name="Chen C."/>
            <person name="Johnson J."/>
            <person name="Rokhsar D."/>
            <person name="Baxter I."/>
            <person name="Schmutz J."/>
            <person name="Brutnell T."/>
            <person name="Kellogg E."/>
        </authorList>
    </citation>
    <scope>NUCLEOTIDE SEQUENCE [LARGE SCALE GENOMIC DNA]</scope>
</reference>
<dbReference type="PANTHER" id="PTHR32401:SF43">
    <property type="entry name" value="LEGUME LECTIN DOMAIN-CONTAINING PROTEIN"/>
    <property type="match status" value="1"/>
</dbReference>
<keyword evidence="4" id="KW-1185">Reference proteome</keyword>
<evidence type="ECO:0000313" key="3">
    <source>
        <dbReference type="EMBL" id="TKW02960.1"/>
    </source>
</evidence>
<evidence type="ECO:0000313" key="4">
    <source>
        <dbReference type="Proteomes" id="UP000298652"/>
    </source>
</evidence>
<comment type="similarity">
    <text evidence="1">Belongs to the leguminous lectin family.</text>
</comment>
<dbReference type="Proteomes" id="UP000298652">
    <property type="component" value="Chromosome 7"/>
</dbReference>
<gene>
    <name evidence="3" type="ORF">SEVIR_7G045300v2</name>
</gene>
<keyword evidence="2" id="KW-0732">Signal</keyword>
<dbReference type="SUPFAM" id="SSF49899">
    <property type="entry name" value="Concanavalin A-like lectins/glucanases"/>
    <property type="match status" value="1"/>
</dbReference>
<dbReference type="Gene3D" id="2.60.120.200">
    <property type="match status" value="1"/>
</dbReference>
<name>A0A4U6TKF9_SETVI</name>
<sequence>MLISATMQRLVLLALCAAATSAAASGGDVDTYSFPAFDARTEDIVAVTNTSITGLALLFGPASSSDEHYSRVNHSEGFLLLSQRVGVWRAGDVVDGGGVPEREASFNTSFSLAGSSAVAFVVLRDIYPPFLNRDGFRGPGNVTFAPDAATSGGLAAVEAGAVRAYGQYEPGVGLNVTVTPNGTAPSRTVWIEYDAAAHRLLVYVAAGATGASSRPPEALLDATIRLAAGRRTTQNASVGFFAGAVRDVIVGVRGWNMTLERLDGRISGAGRKKGTSCAVILLVVLGSVAVMF</sequence>
<dbReference type="AlphaFoldDB" id="A0A4U6TKF9"/>
<dbReference type="InterPro" id="IPR050258">
    <property type="entry name" value="Leguminous_Lectin"/>
</dbReference>
<feature type="chain" id="PRO_5020547569" description="Legume lectin domain-containing protein" evidence="2">
    <location>
        <begin position="25"/>
        <end position="292"/>
    </location>
</feature>
<dbReference type="Gramene" id="TKW02960">
    <property type="protein sequence ID" value="TKW02960"/>
    <property type="gene ID" value="SEVIR_7G045300v2"/>
</dbReference>
<evidence type="ECO:0008006" key="5">
    <source>
        <dbReference type="Google" id="ProtNLM"/>
    </source>
</evidence>
<evidence type="ECO:0000256" key="1">
    <source>
        <dbReference type="ARBA" id="ARBA00007606"/>
    </source>
</evidence>
<dbReference type="EMBL" id="CM016558">
    <property type="protein sequence ID" value="TKW02960.1"/>
    <property type="molecule type" value="Genomic_DNA"/>
</dbReference>
<organism evidence="3 4">
    <name type="scientific">Setaria viridis</name>
    <name type="common">Green bristlegrass</name>
    <name type="synonym">Setaria italica subsp. viridis</name>
    <dbReference type="NCBI Taxonomy" id="4556"/>
    <lineage>
        <taxon>Eukaryota</taxon>
        <taxon>Viridiplantae</taxon>
        <taxon>Streptophyta</taxon>
        <taxon>Embryophyta</taxon>
        <taxon>Tracheophyta</taxon>
        <taxon>Spermatophyta</taxon>
        <taxon>Magnoliopsida</taxon>
        <taxon>Liliopsida</taxon>
        <taxon>Poales</taxon>
        <taxon>Poaceae</taxon>
        <taxon>PACMAD clade</taxon>
        <taxon>Panicoideae</taxon>
        <taxon>Panicodae</taxon>
        <taxon>Paniceae</taxon>
        <taxon>Cenchrinae</taxon>
        <taxon>Setaria</taxon>
    </lineage>
</organism>
<dbReference type="OMA" id="GRRTTQN"/>